<reference evidence="2" key="2">
    <citation type="submission" date="2018-05" db="EMBL/GenBank/DDBJ databases">
        <title>OpunRS2 (Oryza punctata Reference Sequence Version 2).</title>
        <authorList>
            <person name="Zhang J."/>
            <person name="Kudrna D."/>
            <person name="Lee S."/>
            <person name="Talag J."/>
            <person name="Welchert J."/>
            <person name="Wing R.A."/>
        </authorList>
    </citation>
    <scope>NUCLEOTIDE SEQUENCE [LARGE SCALE GENOMIC DNA]</scope>
</reference>
<feature type="compositionally biased region" description="Low complexity" evidence="1">
    <location>
        <begin position="152"/>
        <end position="164"/>
    </location>
</feature>
<dbReference type="Gramene" id="OPUNC08G13050.1">
    <property type="protein sequence ID" value="OPUNC08G13050.1"/>
    <property type="gene ID" value="OPUNC08G13050"/>
</dbReference>
<feature type="region of interest" description="Disordered" evidence="1">
    <location>
        <begin position="112"/>
        <end position="164"/>
    </location>
</feature>
<dbReference type="AlphaFoldDB" id="A0A0E0LUW5"/>
<feature type="region of interest" description="Disordered" evidence="1">
    <location>
        <begin position="1"/>
        <end position="35"/>
    </location>
</feature>
<accession>A0A0E0LUW5</accession>
<sequence length="181" mass="19773">METRAKSDEEQSDRREKQMRDGDKEDKASGEEDDRFRASAIPLLFIIRIPSHQQAASSSPACRPATTSTGSSARSGGCIAVAQALGEVHQQATAQARSSSWITVYRGRALRQPSRGRAVHSSTSKLMKGGKARPRTDPNMAPTKPGIRAKKTVTPAPKKLPTTPKVKKFQAFASRLDWMQD</sequence>
<evidence type="ECO:0000256" key="1">
    <source>
        <dbReference type="SAM" id="MobiDB-lite"/>
    </source>
</evidence>
<evidence type="ECO:0000313" key="2">
    <source>
        <dbReference type="EnsemblPlants" id="OPUNC08G13050.1"/>
    </source>
</evidence>
<reference evidence="2" key="1">
    <citation type="submission" date="2015-04" db="UniProtKB">
        <authorList>
            <consortium name="EnsemblPlants"/>
        </authorList>
    </citation>
    <scope>IDENTIFICATION</scope>
</reference>
<protein>
    <submittedName>
        <fullName evidence="2">Uncharacterized protein</fullName>
    </submittedName>
</protein>
<name>A0A0E0LUW5_ORYPU</name>
<proteinExistence type="predicted"/>
<organism evidence="2">
    <name type="scientific">Oryza punctata</name>
    <name type="common">Red rice</name>
    <dbReference type="NCBI Taxonomy" id="4537"/>
    <lineage>
        <taxon>Eukaryota</taxon>
        <taxon>Viridiplantae</taxon>
        <taxon>Streptophyta</taxon>
        <taxon>Embryophyta</taxon>
        <taxon>Tracheophyta</taxon>
        <taxon>Spermatophyta</taxon>
        <taxon>Magnoliopsida</taxon>
        <taxon>Liliopsida</taxon>
        <taxon>Poales</taxon>
        <taxon>Poaceae</taxon>
        <taxon>BOP clade</taxon>
        <taxon>Oryzoideae</taxon>
        <taxon>Oryzeae</taxon>
        <taxon>Oryzinae</taxon>
        <taxon>Oryza</taxon>
    </lineage>
</organism>
<feature type="region of interest" description="Disordered" evidence="1">
    <location>
        <begin position="53"/>
        <end position="74"/>
    </location>
</feature>
<dbReference type="Proteomes" id="UP000026962">
    <property type="component" value="Chromosome 8"/>
</dbReference>
<keyword evidence="3" id="KW-1185">Reference proteome</keyword>
<dbReference type="HOGENOM" id="CLU_1491359_0_0_1"/>
<evidence type="ECO:0000313" key="3">
    <source>
        <dbReference type="Proteomes" id="UP000026962"/>
    </source>
</evidence>
<dbReference type="EnsemblPlants" id="OPUNC08G13050.1">
    <property type="protein sequence ID" value="OPUNC08G13050.1"/>
    <property type="gene ID" value="OPUNC08G13050"/>
</dbReference>